<organism evidence="2 3">
    <name type="scientific">Columba livia</name>
    <name type="common">Rock dove</name>
    <dbReference type="NCBI Taxonomy" id="8932"/>
    <lineage>
        <taxon>Eukaryota</taxon>
        <taxon>Metazoa</taxon>
        <taxon>Chordata</taxon>
        <taxon>Craniata</taxon>
        <taxon>Vertebrata</taxon>
        <taxon>Euteleostomi</taxon>
        <taxon>Archelosauria</taxon>
        <taxon>Archosauria</taxon>
        <taxon>Dinosauria</taxon>
        <taxon>Saurischia</taxon>
        <taxon>Theropoda</taxon>
        <taxon>Coelurosauria</taxon>
        <taxon>Aves</taxon>
        <taxon>Neognathae</taxon>
        <taxon>Neoaves</taxon>
        <taxon>Columbimorphae</taxon>
        <taxon>Columbiformes</taxon>
        <taxon>Columbidae</taxon>
        <taxon>Columba</taxon>
    </lineage>
</organism>
<feature type="non-terminal residue" evidence="2">
    <location>
        <position position="125"/>
    </location>
</feature>
<keyword evidence="3" id="KW-1185">Reference proteome</keyword>
<protein>
    <submittedName>
        <fullName evidence="2">Uncharacterized protein</fullName>
    </submittedName>
</protein>
<feature type="region of interest" description="Disordered" evidence="1">
    <location>
        <begin position="93"/>
        <end position="125"/>
    </location>
</feature>
<evidence type="ECO:0000256" key="1">
    <source>
        <dbReference type="SAM" id="MobiDB-lite"/>
    </source>
</evidence>
<proteinExistence type="predicted"/>
<name>A0A2I0LGA6_COLLI</name>
<feature type="compositionally biased region" description="Low complexity" evidence="1">
    <location>
        <begin position="93"/>
        <end position="109"/>
    </location>
</feature>
<evidence type="ECO:0000313" key="2">
    <source>
        <dbReference type="EMBL" id="PKK16468.1"/>
    </source>
</evidence>
<feature type="region of interest" description="Disordered" evidence="1">
    <location>
        <begin position="1"/>
        <end position="81"/>
    </location>
</feature>
<feature type="non-terminal residue" evidence="2">
    <location>
        <position position="1"/>
    </location>
</feature>
<reference evidence="2 3" key="1">
    <citation type="journal article" date="2013" name="Science">
        <title>Genomic diversity and evolution of the head crest in the rock pigeon.</title>
        <authorList>
            <person name="Shapiro M.D."/>
            <person name="Kronenberg Z."/>
            <person name="Li C."/>
            <person name="Domyan E.T."/>
            <person name="Pan H."/>
            <person name="Campbell M."/>
            <person name="Tan H."/>
            <person name="Huff C.D."/>
            <person name="Hu H."/>
            <person name="Vickrey A.I."/>
            <person name="Nielsen S.C."/>
            <person name="Stringham S.A."/>
            <person name="Hu H."/>
            <person name="Willerslev E."/>
            <person name="Gilbert M.T."/>
            <person name="Yandell M."/>
            <person name="Zhang G."/>
            <person name="Wang J."/>
        </authorList>
    </citation>
    <scope>NUCLEOTIDE SEQUENCE [LARGE SCALE GENOMIC DNA]</scope>
    <source>
        <tissue evidence="2">Blood</tissue>
    </source>
</reference>
<gene>
    <name evidence="2" type="ORF">A306_00000492</name>
</gene>
<dbReference type="EMBL" id="AKCR02002837">
    <property type="protein sequence ID" value="PKK16468.1"/>
    <property type="molecule type" value="Genomic_DNA"/>
</dbReference>
<comment type="caution">
    <text evidence="2">The sequence shown here is derived from an EMBL/GenBank/DDBJ whole genome shotgun (WGS) entry which is preliminary data.</text>
</comment>
<evidence type="ECO:0000313" key="3">
    <source>
        <dbReference type="Proteomes" id="UP000053872"/>
    </source>
</evidence>
<feature type="compositionally biased region" description="Polar residues" evidence="1">
    <location>
        <begin position="46"/>
        <end position="56"/>
    </location>
</feature>
<dbReference type="InParanoid" id="A0A2I0LGA6"/>
<dbReference type="Proteomes" id="UP000053872">
    <property type="component" value="Unassembled WGS sequence"/>
</dbReference>
<accession>A0A2I0LGA6</accession>
<sequence length="125" mass="13125">IPSHPQQGRSEPVLSVLPQVVTGQISPTLSSRGPSGSGRRGPPEVRSTTQGTPSCTRQERPRRCSGAQAPGWWNTAGASSPPRWPLLWLTPSSALRTSSPSSTPCVSTPRACSWKPMPSSARGAA</sequence>
<dbReference type="AlphaFoldDB" id="A0A2I0LGA6"/>